<reference evidence="10" key="3">
    <citation type="submission" date="2023-07" db="EMBL/GenBank/DDBJ databases">
        <title>The extreme plant-growth-promoting properties of Pantoea phytobeneficialis PF55 revealed by functional and genomic analysis.</title>
        <authorList>
            <person name="Nascimento F.X."/>
            <person name="Marcio R.J."/>
        </authorList>
    </citation>
    <scope>NUCLEOTIDE SEQUENCE</scope>
    <source>
        <strain evidence="10">PF55</strain>
    </source>
</reference>
<dbReference type="InterPro" id="IPR016156">
    <property type="entry name" value="FAD/NAD-linked_Rdtase_dimer_sf"/>
</dbReference>
<dbReference type="AlphaFoldDB" id="A0AAP9H362"/>
<evidence type="ECO:0000256" key="2">
    <source>
        <dbReference type="ARBA" id="ARBA00022630"/>
    </source>
</evidence>
<evidence type="ECO:0000256" key="7">
    <source>
        <dbReference type="ARBA" id="ARBA00023004"/>
    </source>
</evidence>
<evidence type="ECO:0000313" key="12">
    <source>
        <dbReference type="Proteomes" id="UP000424872"/>
    </source>
</evidence>
<dbReference type="Gene3D" id="3.30.390.30">
    <property type="match status" value="1"/>
</dbReference>
<feature type="domain" description="Rieske" evidence="9">
    <location>
        <begin position="4"/>
        <end position="99"/>
    </location>
</feature>
<dbReference type="KEGG" id="ppho:CTZ24_04565"/>
<keyword evidence="4" id="KW-0479">Metal-binding</keyword>
<keyword evidence="2" id="KW-0285">Flavoprotein</keyword>
<dbReference type="EMBL" id="CP024636">
    <property type="protein sequence ID" value="QGR05722.1"/>
    <property type="molecule type" value="Genomic_DNA"/>
</dbReference>
<dbReference type="Proteomes" id="UP001171299">
    <property type="component" value="Unassembled WGS sequence"/>
</dbReference>
<evidence type="ECO:0000256" key="5">
    <source>
        <dbReference type="ARBA" id="ARBA00022827"/>
    </source>
</evidence>
<organism evidence="11 12">
    <name type="scientific">Pantoea phytobeneficialis</name>
    <dbReference type="NCBI Taxonomy" id="2052056"/>
    <lineage>
        <taxon>Bacteria</taxon>
        <taxon>Pseudomonadati</taxon>
        <taxon>Pseudomonadota</taxon>
        <taxon>Gammaproteobacteria</taxon>
        <taxon>Enterobacterales</taxon>
        <taxon>Erwiniaceae</taxon>
        <taxon>Pantoea</taxon>
    </lineage>
</organism>
<evidence type="ECO:0000256" key="6">
    <source>
        <dbReference type="ARBA" id="ARBA00023002"/>
    </source>
</evidence>
<gene>
    <name evidence="11" type="ORF">CTZ24_04565</name>
    <name evidence="10" type="ORF">Q3404_12310</name>
</gene>
<dbReference type="Proteomes" id="UP000424872">
    <property type="component" value="Chromosome"/>
</dbReference>
<proteinExistence type="predicted"/>
<evidence type="ECO:0000256" key="3">
    <source>
        <dbReference type="ARBA" id="ARBA00022714"/>
    </source>
</evidence>
<dbReference type="Pfam" id="PF07992">
    <property type="entry name" value="Pyr_redox_2"/>
    <property type="match status" value="1"/>
</dbReference>
<dbReference type="PRINTS" id="PR00368">
    <property type="entry name" value="FADPNR"/>
</dbReference>
<dbReference type="PRINTS" id="PR00411">
    <property type="entry name" value="PNDRDTASEI"/>
</dbReference>
<evidence type="ECO:0000313" key="11">
    <source>
        <dbReference type="EMBL" id="QGR05722.1"/>
    </source>
</evidence>
<dbReference type="InterPro" id="IPR017941">
    <property type="entry name" value="Rieske_2Fe-2S"/>
</dbReference>
<reference evidence="12" key="1">
    <citation type="submission" date="2017-11" db="EMBL/GenBank/DDBJ databases">
        <title>Genome sequence of Pantoea sp. MSR2.</title>
        <authorList>
            <person name="Nascimento F.X."/>
        </authorList>
    </citation>
    <scope>NUCLEOTIDE SEQUENCE [LARGE SCALE GENOMIC DNA]</scope>
    <source>
        <strain evidence="12">MSR2</strain>
    </source>
</reference>
<evidence type="ECO:0000256" key="8">
    <source>
        <dbReference type="ARBA" id="ARBA00023014"/>
    </source>
</evidence>
<dbReference type="SUPFAM" id="SSF55424">
    <property type="entry name" value="FAD/NAD-linked reductases, dimerisation (C-terminal) domain"/>
    <property type="match status" value="1"/>
</dbReference>
<keyword evidence="5" id="KW-0274">FAD</keyword>
<dbReference type="Pfam" id="PF00355">
    <property type="entry name" value="Rieske"/>
    <property type="match status" value="1"/>
</dbReference>
<dbReference type="GO" id="GO:0046872">
    <property type="term" value="F:metal ion binding"/>
    <property type="evidence" value="ECO:0007669"/>
    <property type="project" value="UniProtKB-KW"/>
</dbReference>
<dbReference type="SUPFAM" id="SSF51905">
    <property type="entry name" value="FAD/NAD(P)-binding domain"/>
    <property type="match status" value="1"/>
</dbReference>
<keyword evidence="7" id="KW-0408">Iron</keyword>
<dbReference type="PANTHER" id="PTHR43557">
    <property type="entry name" value="APOPTOSIS-INDUCING FACTOR 1"/>
    <property type="match status" value="1"/>
</dbReference>
<evidence type="ECO:0000259" key="9">
    <source>
        <dbReference type="PROSITE" id="PS51296"/>
    </source>
</evidence>
<sequence>MSYQSVVELKKLKQHKPTKFTVGDKDILLIREGDRVHALQAKCPHAGAPLEQGAVCGDELVCPWHKAVFGIEDGRMREPLALADLKNYPVRIEQGQVWVNTKAMSSATLPATEREKPVCVVLGSGAAGSAALWTLRHEGFTGHLVLIEREAEAPYDRTALSKFVPAGKMAIEEVPRLLKDDVLGHVERIQANVVELDSAAQQLTFSNGQTLPFDQLLIASGGSAQPLDIPGRDLPGVHLLHSLSQAASLLEDVDETHQIVIVGNSFIGMELAGALRNRDVDVTVLARHPLPFAKQFGDEIGQYFRELHTGNGVKMVQGEPQALIGTEHVEAITLKNGKQLTAGLVLFATGIQPVTGFIHDLAMQADGSLTTDSQLQVAKNIWAAGDIACYPTPNGPLRIEHYRVAQQQGRIAALNMLGQRQLFDRVPFFWTAHYGTRYEYLGHATEWDEYRLLGSLQDKRFIAFYGQQGKLAAACSAGMYTLTAALVELMQQPMTMAQGIALFEEHQG</sequence>
<dbReference type="InterPro" id="IPR050446">
    <property type="entry name" value="FAD-oxidoreductase/Apoptosis"/>
</dbReference>
<keyword evidence="8" id="KW-0411">Iron-sulfur</keyword>
<dbReference type="Gene3D" id="2.102.10.10">
    <property type="entry name" value="Rieske [2Fe-2S] iron-sulphur domain"/>
    <property type="match status" value="1"/>
</dbReference>
<protein>
    <submittedName>
        <fullName evidence="10">FAD-dependent oxidoreductase</fullName>
    </submittedName>
    <submittedName>
        <fullName evidence="11">Pyridine nucleotide-disulfide oxidoreductase</fullName>
    </submittedName>
</protein>
<evidence type="ECO:0000256" key="4">
    <source>
        <dbReference type="ARBA" id="ARBA00022723"/>
    </source>
</evidence>
<evidence type="ECO:0000313" key="13">
    <source>
        <dbReference type="Proteomes" id="UP001171299"/>
    </source>
</evidence>
<dbReference type="PROSITE" id="PS51296">
    <property type="entry name" value="RIESKE"/>
    <property type="match status" value="1"/>
</dbReference>
<keyword evidence="13" id="KW-1185">Reference proteome</keyword>
<dbReference type="InterPro" id="IPR036922">
    <property type="entry name" value="Rieske_2Fe-2S_sf"/>
</dbReference>
<keyword evidence="6" id="KW-0560">Oxidoreductase</keyword>
<dbReference type="GO" id="GO:0016651">
    <property type="term" value="F:oxidoreductase activity, acting on NAD(P)H"/>
    <property type="evidence" value="ECO:0007669"/>
    <property type="project" value="TreeGrafter"/>
</dbReference>
<dbReference type="SUPFAM" id="SSF50022">
    <property type="entry name" value="ISP domain"/>
    <property type="match status" value="1"/>
</dbReference>
<evidence type="ECO:0000256" key="1">
    <source>
        <dbReference type="ARBA" id="ARBA00001974"/>
    </source>
</evidence>
<dbReference type="PANTHER" id="PTHR43557:SF2">
    <property type="entry name" value="RIESKE DOMAIN-CONTAINING PROTEIN-RELATED"/>
    <property type="match status" value="1"/>
</dbReference>
<dbReference type="RefSeq" id="WP_208724932.1">
    <property type="nucleotide sequence ID" value="NZ_CP024636.1"/>
</dbReference>
<comment type="cofactor">
    <cofactor evidence="1">
        <name>FAD</name>
        <dbReference type="ChEBI" id="CHEBI:57692"/>
    </cofactor>
</comment>
<dbReference type="InterPro" id="IPR036188">
    <property type="entry name" value="FAD/NAD-bd_sf"/>
</dbReference>
<reference evidence="11" key="2">
    <citation type="journal article" date="2020" name="Environ. Microbiol.">
        <title>The extreme plant-growth-promoting properties of Pantoea phytobeneficialis MSR2 revealed by functional and genomic analysis.</title>
        <authorList>
            <person name="Nascimento F.X."/>
            <person name="Hernandez A.G."/>
            <person name="Glick B.R."/>
            <person name="Rossi M.J."/>
        </authorList>
    </citation>
    <scope>NUCLEOTIDE SEQUENCE</scope>
    <source>
        <strain evidence="11">MSR2</strain>
    </source>
</reference>
<dbReference type="GO" id="GO:0005737">
    <property type="term" value="C:cytoplasm"/>
    <property type="evidence" value="ECO:0007669"/>
    <property type="project" value="TreeGrafter"/>
</dbReference>
<name>A0AAP9H362_9GAMM</name>
<dbReference type="Gene3D" id="3.50.50.60">
    <property type="entry name" value="FAD/NAD(P)-binding domain"/>
    <property type="match status" value="2"/>
</dbReference>
<accession>A0AAP9H362</accession>
<dbReference type="GO" id="GO:0051537">
    <property type="term" value="F:2 iron, 2 sulfur cluster binding"/>
    <property type="evidence" value="ECO:0007669"/>
    <property type="project" value="UniProtKB-KW"/>
</dbReference>
<keyword evidence="3" id="KW-0001">2Fe-2S</keyword>
<dbReference type="EMBL" id="JAUOOM010000010">
    <property type="protein sequence ID" value="MDO6407361.1"/>
    <property type="molecule type" value="Genomic_DNA"/>
</dbReference>
<dbReference type="InterPro" id="IPR023753">
    <property type="entry name" value="FAD/NAD-binding_dom"/>
</dbReference>
<evidence type="ECO:0000313" key="10">
    <source>
        <dbReference type="EMBL" id="MDO6407361.1"/>
    </source>
</evidence>